<accession>A0A9P8UIU8</accession>
<evidence type="ECO:0000256" key="1">
    <source>
        <dbReference type="SAM" id="SignalP"/>
    </source>
</evidence>
<feature type="signal peptide" evidence="1">
    <location>
        <begin position="1"/>
        <end position="19"/>
    </location>
</feature>
<organism evidence="2 3">
    <name type="scientific">Truncatella angustata</name>
    <dbReference type="NCBI Taxonomy" id="152316"/>
    <lineage>
        <taxon>Eukaryota</taxon>
        <taxon>Fungi</taxon>
        <taxon>Dikarya</taxon>
        <taxon>Ascomycota</taxon>
        <taxon>Pezizomycotina</taxon>
        <taxon>Sordariomycetes</taxon>
        <taxon>Xylariomycetidae</taxon>
        <taxon>Amphisphaeriales</taxon>
        <taxon>Sporocadaceae</taxon>
        <taxon>Truncatella</taxon>
    </lineage>
</organism>
<comment type="caution">
    <text evidence="2">The sequence shown here is derived from an EMBL/GenBank/DDBJ whole genome shotgun (WGS) entry which is preliminary data.</text>
</comment>
<keyword evidence="3" id="KW-1185">Reference proteome</keyword>
<sequence>MYFTSIVVSALAAAGLASASPASRGSKRGPCLSQPPSSIGFPINYNISSASSPFASFLIPPNSVGPCTLVAKFPAGYPVSTAGNPLVDFVDVNGPAAGSVVGTAHLQSSPTQATKTFINSFACRDVMAYQLKLAPQEGSNEWVAFQEIQGVGLFMEVGDSC</sequence>
<protein>
    <recommendedName>
        <fullName evidence="4">Ubiquitin 3 binding protein But2 C-terminal domain-containing protein</fullName>
    </recommendedName>
</protein>
<dbReference type="GeneID" id="70136351"/>
<reference evidence="2" key="1">
    <citation type="journal article" date="2021" name="Nat. Commun.">
        <title>Genetic determinants of endophytism in the Arabidopsis root mycobiome.</title>
        <authorList>
            <person name="Mesny F."/>
            <person name="Miyauchi S."/>
            <person name="Thiergart T."/>
            <person name="Pickel B."/>
            <person name="Atanasova L."/>
            <person name="Karlsson M."/>
            <person name="Huettel B."/>
            <person name="Barry K.W."/>
            <person name="Haridas S."/>
            <person name="Chen C."/>
            <person name="Bauer D."/>
            <person name="Andreopoulos W."/>
            <person name="Pangilinan J."/>
            <person name="LaButti K."/>
            <person name="Riley R."/>
            <person name="Lipzen A."/>
            <person name="Clum A."/>
            <person name="Drula E."/>
            <person name="Henrissat B."/>
            <person name="Kohler A."/>
            <person name="Grigoriev I.V."/>
            <person name="Martin F.M."/>
            <person name="Hacquard S."/>
        </authorList>
    </citation>
    <scope>NUCLEOTIDE SEQUENCE</scope>
    <source>
        <strain evidence="2">MPI-SDFR-AT-0073</strain>
    </source>
</reference>
<dbReference type="OrthoDB" id="5308323at2759"/>
<dbReference type="RefSeq" id="XP_045957181.1">
    <property type="nucleotide sequence ID" value="XM_046107460.1"/>
</dbReference>
<dbReference type="AlphaFoldDB" id="A0A9P8UIU8"/>
<dbReference type="EMBL" id="JAGPXC010000005">
    <property type="protein sequence ID" value="KAH6652904.1"/>
    <property type="molecule type" value="Genomic_DNA"/>
</dbReference>
<dbReference type="Proteomes" id="UP000758603">
    <property type="component" value="Unassembled WGS sequence"/>
</dbReference>
<proteinExistence type="predicted"/>
<evidence type="ECO:0000313" key="3">
    <source>
        <dbReference type="Proteomes" id="UP000758603"/>
    </source>
</evidence>
<feature type="chain" id="PRO_5040190391" description="Ubiquitin 3 binding protein But2 C-terminal domain-containing protein" evidence="1">
    <location>
        <begin position="20"/>
        <end position="161"/>
    </location>
</feature>
<evidence type="ECO:0008006" key="4">
    <source>
        <dbReference type="Google" id="ProtNLM"/>
    </source>
</evidence>
<gene>
    <name evidence="2" type="ORF">BKA67DRAFT_659563</name>
</gene>
<keyword evidence="1" id="KW-0732">Signal</keyword>
<name>A0A9P8UIU8_9PEZI</name>
<evidence type="ECO:0000313" key="2">
    <source>
        <dbReference type="EMBL" id="KAH6652904.1"/>
    </source>
</evidence>